<gene>
    <name evidence="1" type="ORF">E4U43_006381</name>
</gene>
<proteinExistence type="predicted"/>
<evidence type="ECO:0000313" key="1">
    <source>
        <dbReference type="EMBL" id="KAG6018246.1"/>
    </source>
</evidence>
<dbReference type="GO" id="GO:0005794">
    <property type="term" value="C:Golgi apparatus"/>
    <property type="evidence" value="ECO:0007669"/>
    <property type="project" value="TreeGrafter"/>
</dbReference>
<organism evidence="1 2">
    <name type="scientific">Claviceps pusilla</name>
    <dbReference type="NCBI Taxonomy" id="123648"/>
    <lineage>
        <taxon>Eukaryota</taxon>
        <taxon>Fungi</taxon>
        <taxon>Dikarya</taxon>
        <taxon>Ascomycota</taxon>
        <taxon>Pezizomycotina</taxon>
        <taxon>Sordariomycetes</taxon>
        <taxon>Hypocreomycetidae</taxon>
        <taxon>Hypocreales</taxon>
        <taxon>Clavicipitaceae</taxon>
        <taxon>Claviceps</taxon>
    </lineage>
</organism>
<name>A0A9P7NIS9_9HYPO</name>
<dbReference type="PANTHER" id="PTHR17985:SF8">
    <property type="entry name" value="TRANSPORT AND GOLGI ORGANIZATION PROTEIN 2 HOMOLOG"/>
    <property type="match status" value="1"/>
</dbReference>
<dbReference type="InterPro" id="IPR008551">
    <property type="entry name" value="TANGO2"/>
</dbReference>
<comment type="caution">
    <text evidence="1">The sequence shown here is derived from an EMBL/GenBank/DDBJ whole genome shotgun (WGS) entry which is preliminary data.</text>
</comment>
<protein>
    <submittedName>
        <fullName evidence="1">Uncharacterized protein</fullName>
    </submittedName>
</protein>
<dbReference type="GO" id="GO:0007030">
    <property type="term" value="P:Golgi organization"/>
    <property type="evidence" value="ECO:0007669"/>
    <property type="project" value="TreeGrafter"/>
</dbReference>
<evidence type="ECO:0000313" key="2">
    <source>
        <dbReference type="Proteomes" id="UP000748025"/>
    </source>
</evidence>
<dbReference type="GO" id="GO:0009306">
    <property type="term" value="P:protein secretion"/>
    <property type="evidence" value="ECO:0007669"/>
    <property type="project" value="TreeGrafter"/>
</dbReference>
<dbReference type="AlphaFoldDB" id="A0A9P7NIS9"/>
<reference evidence="1" key="1">
    <citation type="journal article" date="2020" name="bioRxiv">
        <title>Whole genome comparisons of ergot fungi reveals the divergence and evolution of species within the genus Claviceps are the result of varying mechanisms driving genome evolution and host range expansion.</title>
        <authorList>
            <person name="Wyka S.A."/>
            <person name="Mondo S.J."/>
            <person name="Liu M."/>
            <person name="Dettman J."/>
            <person name="Nalam V."/>
            <person name="Broders K.D."/>
        </authorList>
    </citation>
    <scope>NUCLEOTIDE SEQUENCE</scope>
    <source>
        <strain evidence="1">CCC 602</strain>
    </source>
</reference>
<accession>A0A9P7NIS9</accession>
<keyword evidence="2" id="KW-1185">Reference proteome</keyword>
<dbReference type="EMBL" id="SRPW01000044">
    <property type="protein sequence ID" value="KAG6018246.1"/>
    <property type="molecule type" value="Genomic_DNA"/>
</dbReference>
<dbReference type="OrthoDB" id="191601at2759"/>
<sequence length="360" mass="39554">MCIVLFTTAHPDYALILLDNRDEFILRPTSRPHWWTHAATGRQVLSARDLQRAEKGTWMGITKDGLFAVLTNYREANTHDASHPIHGTKSRGGMVTAWLGGLGDTVKDSVHHLVRDGGVKGVGGFSMVCGKLRRNSPGIAIVSNRAGHADEVPLVAQTRGETWGLSNTTFDAEPPWPRVEMGIGLLRGAVQAAVEKKCSEDDLVSSLFDLLDTDTLPATDPDMPFDEMTGLLRHSIFVPGLGTEAHKVAMAEAQAKGRAEWAQDEGSLRAAEEILLEQQPEVSAQASNGFETGLYGTQRQTVMLVDWQGRVKFVERALWDRNGHQIPRGEGDVVFEFQIESWEDEESGNRCSGKVVTRDS</sequence>
<dbReference type="Proteomes" id="UP000748025">
    <property type="component" value="Unassembled WGS sequence"/>
</dbReference>
<dbReference type="Pfam" id="PF05742">
    <property type="entry name" value="TANGO2"/>
    <property type="match status" value="1"/>
</dbReference>
<dbReference type="PANTHER" id="PTHR17985">
    <property type="entry name" value="SER/THR-RICH PROTEIN T10 IN DGCR REGION"/>
    <property type="match status" value="1"/>
</dbReference>